<evidence type="ECO:0000313" key="1">
    <source>
        <dbReference type="EMBL" id="GAN09075.1"/>
    </source>
</evidence>
<dbReference type="Proteomes" id="UP000053815">
    <property type="component" value="Unassembled WGS sequence"/>
</dbReference>
<dbReference type="AlphaFoldDB" id="A0A0C9LWT3"/>
<proteinExistence type="predicted"/>
<reference evidence="1" key="1">
    <citation type="submission" date="2014-09" db="EMBL/GenBank/DDBJ databases">
        <title>Draft genome sequence of an oleaginous Mucoromycotina fungus Mucor ambiguus NBRC6742.</title>
        <authorList>
            <person name="Takeda I."/>
            <person name="Yamane N."/>
            <person name="Morita T."/>
            <person name="Tamano K."/>
            <person name="Machida M."/>
            <person name="Baker S."/>
            <person name="Koike H."/>
        </authorList>
    </citation>
    <scope>NUCLEOTIDE SEQUENCE</scope>
    <source>
        <strain evidence="1">NBRC 6742</strain>
    </source>
</reference>
<dbReference type="EMBL" id="DF836531">
    <property type="protein sequence ID" value="GAN09075.1"/>
    <property type="molecule type" value="Genomic_DNA"/>
</dbReference>
<gene>
    <name evidence="1" type="ORF">MAM1_0242c08597</name>
</gene>
<keyword evidence="2" id="KW-1185">Reference proteome</keyword>
<name>A0A0C9LWT3_9FUNG</name>
<evidence type="ECO:0000313" key="2">
    <source>
        <dbReference type="Proteomes" id="UP000053815"/>
    </source>
</evidence>
<organism evidence="1">
    <name type="scientific">Mucor ambiguus</name>
    <dbReference type="NCBI Taxonomy" id="91626"/>
    <lineage>
        <taxon>Eukaryota</taxon>
        <taxon>Fungi</taxon>
        <taxon>Fungi incertae sedis</taxon>
        <taxon>Mucoromycota</taxon>
        <taxon>Mucoromycotina</taxon>
        <taxon>Mucoromycetes</taxon>
        <taxon>Mucorales</taxon>
        <taxon>Mucorineae</taxon>
        <taxon>Mucoraceae</taxon>
        <taxon>Mucor</taxon>
    </lineage>
</organism>
<protein>
    <submittedName>
        <fullName evidence="1">Uncharacterized protein</fullName>
    </submittedName>
</protein>
<sequence length="92" mass="10378">MGNDSTNENSYCENKLQHAIAYDQAKYIVVLKNTKGCHRFGFTLLVDQAPEGCYGEDLNAPCDVRLLQMCDYSKCTYSMYIVVYVSNAPPVH</sequence>
<accession>A0A0C9LWT3</accession>